<dbReference type="Pfam" id="PF00535">
    <property type="entry name" value="Glycos_transf_2"/>
    <property type="match status" value="1"/>
</dbReference>
<dbReference type="RefSeq" id="WP_051136235.1">
    <property type="nucleotide sequence ID" value="NZ_BAABIH010000008.1"/>
</dbReference>
<evidence type="ECO:0000313" key="2">
    <source>
        <dbReference type="EMBL" id="QFU99260.1"/>
    </source>
</evidence>
<dbReference type="InterPro" id="IPR001173">
    <property type="entry name" value="Glyco_trans_2-like"/>
</dbReference>
<name>A0A5P9QDX9_9MICO</name>
<accession>A0A5P9QDX9</accession>
<dbReference type="GO" id="GO:0016757">
    <property type="term" value="F:glycosyltransferase activity"/>
    <property type="evidence" value="ECO:0007669"/>
    <property type="project" value="UniProtKB-KW"/>
</dbReference>
<dbReference type="PANTHER" id="PTHR43685:SF2">
    <property type="entry name" value="GLYCOSYLTRANSFERASE 2-LIKE DOMAIN-CONTAINING PROTEIN"/>
    <property type="match status" value="1"/>
</dbReference>
<protein>
    <submittedName>
        <fullName evidence="2">Putative glycosyltransferase</fullName>
        <ecNumber evidence="2">2.4.1.-</ecNumber>
    </submittedName>
</protein>
<dbReference type="EMBL" id="CP045529">
    <property type="protein sequence ID" value="QFU99260.1"/>
    <property type="molecule type" value="Genomic_DNA"/>
</dbReference>
<evidence type="ECO:0000259" key="1">
    <source>
        <dbReference type="Pfam" id="PF00535"/>
    </source>
</evidence>
<keyword evidence="2" id="KW-0328">Glycosyltransferase</keyword>
<dbReference type="InterPro" id="IPR050834">
    <property type="entry name" value="Glycosyltransf_2"/>
</dbReference>
<organism evidence="2 3">
    <name type="scientific">Luteimicrobium xylanilyticum</name>
    <dbReference type="NCBI Taxonomy" id="1133546"/>
    <lineage>
        <taxon>Bacteria</taxon>
        <taxon>Bacillati</taxon>
        <taxon>Actinomycetota</taxon>
        <taxon>Actinomycetes</taxon>
        <taxon>Micrococcales</taxon>
        <taxon>Luteimicrobium</taxon>
    </lineage>
</organism>
<dbReference type="PANTHER" id="PTHR43685">
    <property type="entry name" value="GLYCOSYLTRANSFERASE"/>
    <property type="match status" value="1"/>
</dbReference>
<keyword evidence="2" id="KW-0808">Transferase</keyword>
<gene>
    <name evidence="2" type="primary">waaH</name>
    <name evidence="2" type="ORF">KDY119_02787</name>
</gene>
<keyword evidence="3" id="KW-1185">Reference proteome</keyword>
<dbReference type="Proteomes" id="UP000326702">
    <property type="component" value="Chromosome"/>
</dbReference>
<evidence type="ECO:0000313" key="3">
    <source>
        <dbReference type="Proteomes" id="UP000326702"/>
    </source>
</evidence>
<dbReference type="EC" id="2.4.1.-" evidence="2"/>
<dbReference type="InterPro" id="IPR029044">
    <property type="entry name" value="Nucleotide-diphossugar_trans"/>
</dbReference>
<sequence length="324" mass="35362">MSQAEPEHAGAVTIIVPTYNGARFLPATLDSLAAQDYVDIEVIVVDDGSSDESANLARRHPAVHRVVEQRNLGAAVARNRGLALARGRWVAFLDQDDLWHASRVSALVRLAVEQSSLASATSEQTFALESDRAELVHLADGRASWVDRWLEDGAASSLWTEELDPAELDIPVEHVTVERFMEGAAAVTTSFLFDRETAIAAGGCAVHARALDDHVLAANVARINGGSIPRTPARLLYYRIHPTSATTTSPLVGPVLSMTAAMRLGGVFPREQRLGHNLEHLLYGLAASDLTRSEQLALLVLTVPPRERFTWFRRWLARATGIRK</sequence>
<dbReference type="SUPFAM" id="SSF53448">
    <property type="entry name" value="Nucleotide-diphospho-sugar transferases"/>
    <property type="match status" value="1"/>
</dbReference>
<proteinExistence type="predicted"/>
<dbReference type="KEGG" id="lxl:KDY119_02787"/>
<dbReference type="Gene3D" id="3.90.550.10">
    <property type="entry name" value="Spore Coat Polysaccharide Biosynthesis Protein SpsA, Chain A"/>
    <property type="match status" value="1"/>
</dbReference>
<feature type="domain" description="Glycosyltransferase 2-like" evidence="1">
    <location>
        <begin position="13"/>
        <end position="114"/>
    </location>
</feature>
<dbReference type="AlphaFoldDB" id="A0A5P9QDX9"/>
<dbReference type="CDD" id="cd00761">
    <property type="entry name" value="Glyco_tranf_GTA_type"/>
    <property type="match status" value="1"/>
</dbReference>
<reference evidence="2 3" key="1">
    <citation type="submission" date="2019-10" db="EMBL/GenBank/DDBJ databases">
        <title>Genome sequence of Luteimicrobium xylanilyticum HY-24.</title>
        <authorList>
            <person name="Kim D.Y."/>
            <person name="Park H.-Y."/>
        </authorList>
    </citation>
    <scope>NUCLEOTIDE SEQUENCE [LARGE SCALE GENOMIC DNA]</scope>
    <source>
        <strain evidence="2 3">HY-24</strain>
    </source>
</reference>